<dbReference type="EMBL" id="CP036432">
    <property type="protein sequence ID" value="QDV85268.1"/>
    <property type="molecule type" value="Genomic_DNA"/>
</dbReference>
<sequence>MFRRIRDLSVKEPCETRIQMDESVALALQTATLVYALARTGLHVPFKRRFQMKNASKLKIMAGLVVVAAAISWSSPAMASGGHGGGGHASGSHVGSGHGYGGHGSFSHGGYGHGGYGHGYRGYGHGASYYGTGLGYGVGYSGIGYGGFGYGSYYPSYTPTYSSYRPALVTPRRVLHRRVRSGCGY</sequence>
<evidence type="ECO:0000256" key="1">
    <source>
        <dbReference type="SAM" id="Phobius"/>
    </source>
</evidence>
<evidence type="ECO:0000313" key="3">
    <source>
        <dbReference type="Proteomes" id="UP000318081"/>
    </source>
</evidence>
<keyword evidence="1" id="KW-0812">Transmembrane</keyword>
<dbReference type="Proteomes" id="UP000318081">
    <property type="component" value="Chromosome"/>
</dbReference>
<keyword evidence="1" id="KW-1133">Transmembrane helix</keyword>
<proteinExistence type="predicted"/>
<accession>A0ABX5XTD5</accession>
<reference evidence="2 3" key="1">
    <citation type="submission" date="2019-02" db="EMBL/GenBank/DDBJ databases">
        <title>Deep-cultivation of Planctomycetes and their phenomic and genomic characterization uncovers novel biology.</title>
        <authorList>
            <person name="Wiegand S."/>
            <person name="Jogler M."/>
            <person name="Boedeker C."/>
            <person name="Pinto D."/>
            <person name="Vollmers J."/>
            <person name="Rivas-Marin E."/>
            <person name="Kohn T."/>
            <person name="Peeters S.H."/>
            <person name="Heuer A."/>
            <person name="Rast P."/>
            <person name="Oberbeckmann S."/>
            <person name="Bunk B."/>
            <person name="Jeske O."/>
            <person name="Meyerdierks A."/>
            <person name="Storesund J.E."/>
            <person name="Kallscheuer N."/>
            <person name="Luecker S."/>
            <person name="Lage O.M."/>
            <person name="Pohl T."/>
            <person name="Merkel B.J."/>
            <person name="Hornburger P."/>
            <person name="Mueller R.-W."/>
            <person name="Bruemmer F."/>
            <person name="Labrenz M."/>
            <person name="Spormann A.M."/>
            <person name="Op den Camp H."/>
            <person name="Overmann J."/>
            <person name="Amann R."/>
            <person name="Jetten M.S.M."/>
            <person name="Mascher T."/>
            <person name="Medema M.H."/>
            <person name="Devos D.P."/>
            <person name="Kaster A.-K."/>
            <person name="Ovreas L."/>
            <person name="Rohde M."/>
            <person name="Galperin M.Y."/>
            <person name="Jogler C."/>
        </authorList>
    </citation>
    <scope>NUCLEOTIDE SEQUENCE [LARGE SCALE GENOMIC DNA]</scope>
    <source>
        <strain evidence="2 3">TBK1r</strain>
    </source>
</reference>
<evidence type="ECO:0000313" key="2">
    <source>
        <dbReference type="EMBL" id="QDV85268.1"/>
    </source>
</evidence>
<gene>
    <name evidence="2" type="ORF">TBK1r_42470</name>
</gene>
<feature type="transmembrane region" description="Helical" evidence="1">
    <location>
        <begin position="58"/>
        <end position="75"/>
    </location>
</feature>
<keyword evidence="1" id="KW-0472">Membrane</keyword>
<organism evidence="2 3">
    <name type="scientific">Stieleria magnilauensis</name>
    <dbReference type="NCBI Taxonomy" id="2527963"/>
    <lineage>
        <taxon>Bacteria</taxon>
        <taxon>Pseudomonadati</taxon>
        <taxon>Planctomycetota</taxon>
        <taxon>Planctomycetia</taxon>
        <taxon>Pirellulales</taxon>
        <taxon>Pirellulaceae</taxon>
        <taxon>Stieleria</taxon>
    </lineage>
</organism>
<name>A0ABX5XTD5_9BACT</name>
<protein>
    <submittedName>
        <fullName evidence="2">Uncharacterized protein</fullName>
    </submittedName>
</protein>
<keyword evidence="3" id="KW-1185">Reference proteome</keyword>